<keyword evidence="5" id="KW-0411">Iron-sulfur</keyword>
<gene>
    <name evidence="7" type="ORF">FNA46_22430</name>
</gene>
<dbReference type="Gene3D" id="2.102.10.10">
    <property type="entry name" value="Rieske [2Fe-2S] iron-sulphur domain"/>
    <property type="match status" value="1"/>
</dbReference>
<dbReference type="RefSeq" id="WP_143127449.1">
    <property type="nucleotide sequence ID" value="NZ_VJMG01000077.1"/>
</dbReference>
<dbReference type="Proteomes" id="UP000316801">
    <property type="component" value="Unassembled WGS sequence"/>
</dbReference>
<keyword evidence="3" id="KW-0560">Oxidoreductase</keyword>
<dbReference type="GO" id="GO:0005506">
    <property type="term" value="F:iron ion binding"/>
    <property type="evidence" value="ECO:0007669"/>
    <property type="project" value="InterPro"/>
</dbReference>
<evidence type="ECO:0000313" key="7">
    <source>
        <dbReference type="EMBL" id="TRL33797.1"/>
    </source>
</evidence>
<evidence type="ECO:0000259" key="6">
    <source>
        <dbReference type="PROSITE" id="PS51296"/>
    </source>
</evidence>
<proteinExistence type="predicted"/>
<dbReference type="SUPFAM" id="SSF50022">
    <property type="entry name" value="ISP domain"/>
    <property type="match status" value="1"/>
</dbReference>
<evidence type="ECO:0000256" key="5">
    <source>
        <dbReference type="ARBA" id="ARBA00023014"/>
    </source>
</evidence>
<evidence type="ECO:0000256" key="3">
    <source>
        <dbReference type="ARBA" id="ARBA00023002"/>
    </source>
</evidence>
<feature type="domain" description="Rieske" evidence="6">
    <location>
        <begin position="10"/>
        <end position="113"/>
    </location>
</feature>
<comment type="caution">
    <text evidence="7">The sequence shown here is derived from an EMBL/GenBank/DDBJ whole genome shotgun (WGS) entry which is preliminary data.</text>
</comment>
<keyword evidence="2" id="KW-0479">Metal-binding</keyword>
<keyword evidence="4" id="KW-0408">Iron</keyword>
<evidence type="ECO:0000256" key="4">
    <source>
        <dbReference type="ARBA" id="ARBA00023004"/>
    </source>
</evidence>
<protein>
    <submittedName>
        <fullName evidence="7">Rieske 2Fe-2S domain-containing protein</fullName>
    </submittedName>
</protein>
<dbReference type="PANTHER" id="PTHR21266">
    <property type="entry name" value="IRON-SULFUR DOMAIN CONTAINING PROTEIN"/>
    <property type="match status" value="1"/>
</dbReference>
<dbReference type="PROSITE" id="PS51296">
    <property type="entry name" value="RIESKE"/>
    <property type="match status" value="1"/>
</dbReference>
<dbReference type="InterPro" id="IPR036922">
    <property type="entry name" value="Rieske_2Fe-2S_sf"/>
</dbReference>
<dbReference type="GO" id="GO:0051537">
    <property type="term" value="F:2 iron, 2 sulfur cluster binding"/>
    <property type="evidence" value="ECO:0007669"/>
    <property type="project" value="UniProtKB-KW"/>
</dbReference>
<dbReference type="InterPro" id="IPR050584">
    <property type="entry name" value="Cholesterol_7-desaturase"/>
</dbReference>
<name>A0A549SW42_9HYPH</name>
<keyword evidence="8" id="KW-1185">Reference proteome</keyword>
<dbReference type="PROSITE" id="PS00570">
    <property type="entry name" value="RING_HYDROXYL_ALPHA"/>
    <property type="match status" value="1"/>
</dbReference>
<dbReference type="InterPro" id="IPR015881">
    <property type="entry name" value="ARHD_Rieske_2Fe_2S"/>
</dbReference>
<organism evidence="7 8">
    <name type="scientific">Rhizobium straminoryzae</name>
    <dbReference type="NCBI Taxonomy" id="1387186"/>
    <lineage>
        <taxon>Bacteria</taxon>
        <taxon>Pseudomonadati</taxon>
        <taxon>Pseudomonadota</taxon>
        <taxon>Alphaproteobacteria</taxon>
        <taxon>Hyphomicrobiales</taxon>
        <taxon>Rhizobiaceae</taxon>
        <taxon>Rhizobium/Agrobacterium group</taxon>
        <taxon>Rhizobium</taxon>
    </lineage>
</organism>
<dbReference type="GO" id="GO:0016491">
    <property type="term" value="F:oxidoreductase activity"/>
    <property type="evidence" value="ECO:0007669"/>
    <property type="project" value="UniProtKB-KW"/>
</dbReference>
<dbReference type="InterPro" id="IPR017941">
    <property type="entry name" value="Rieske_2Fe-2S"/>
</dbReference>
<dbReference type="AlphaFoldDB" id="A0A549SW42"/>
<dbReference type="EMBL" id="VJMG01000077">
    <property type="protein sequence ID" value="TRL33797.1"/>
    <property type="molecule type" value="Genomic_DNA"/>
</dbReference>
<sequence>MPSTDAAPLTPLALSEDLPPATVMPIWTPEGPMALWRSVGGTLSLAADRCPHRGMRLSHGFVRGEALSCIYHGWSYDQGGRCLRIPAHPDLEPPASIRVATGSVLEAGGVIWRARADDPSLPPDFPGFVPLRSLSFAVSRDVISRTLGGESAGPGILKGTLAGSAVILLCAEQAEGTSLIHLLAPADATLDQRIAVSRAAETLRRAAETGTTEAAA</sequence>
<dbReference type="PANTHER" id="PTHR21266:SF59">
    <property type="entry name" value="BLR4922 PROTEIN"/>
    <property type="match status" value="1"/>
</dbReference>
<keyword evidence="1" id="KW-0001">2Fe-2S</keyword>
<evidence type="ECO:0000256" key="1">
    <source>
        <dbReference type="ARBA" id="ARBA00022714"/>
    </source>
</evidence>
<dbReference type="Pfam" id="PF00355">
    <property type="entry name" value="Rieske"/>
    <property type="match status" value="1"/>
</dbReference>
<accession>A0A549SW42</accession>
<evidence type="ECO:0000256" key="2">
    <source>
        <dbReference type="ARBA" id="ARBA00022723"/>
    </source>
</evidence>
<reference evidence="7 8" key="1">
    <citation type="submission" date="2019-07" db="EMBL/GenBank/DDBJ databases">
        <title>Ln-dependent methylotrophs.</title>
        <authorList>
            <person name="Tani A."/>
        </authorList>
    </citation>
    <scope>NUCLEOTIDE SEQUENCE [LARGE SCALE GENOMIC DNA]</scope>
    <source>
        <strain evidence="7 8">SM12</strain>
    </source>
</reference>
<evidence type="ECO:0000313" key="8">
    <source>
        <dbReference type="Proteomes" id="UP000316801"/>
    </source>
</evidence>